<gene>
    <name evidence="2" type="ORF">IAA17_08315</name>
</gene>
<evidence type="ECO:0008006" key="4">
    <source>
        <dbReference type="Google" id="ProtNLM"/>
    </source>
</evidence>
<evidence type="ECO:0000256" key="1">
    <source>
        <dbReference type="SAM" id="SignalP"/>
    </source>
</evidence>
<reference evidence="2" key="1">
    <citation type="journal article" date="2021" name="PeerJ">
        <title>Extensive microbial diversity within the chicken gut microbiome revealed by metagenomics and culture.</title>
        <authorList>
            <person name="Gilroy R."/>
            <person name="Ravi A."/>
            <person name="Getino M."/>
            <person name="Pursley I."/>
            <person name="Horton D.L."/>
            <person name="Alikhan N.F."/>
            <person name="Baker D."/>
            <person name="Gharbi K."/>
            <person name="Hall N."/>
            <person name="Watson M."/>
            <person name="Adriaenssens E.M."/>
            <person name="Foster-Nyarko E."/>
            <person name="Jarju S."/>
            <person name="Secka A."/>
            <person name="Antonio M."/>
            <person name="Oren A."/>
            <person name="Chaudhuri R.R."/>
            <person name="La Ragione R."/>
            <person name="Hildebrand F."/>
            <person name="Pallen M.J."/>
        </authorList>
    </citation>
    <scope>NUCLEOTIDE SEQUENCE</scope>
    <source>
        <strain evidence="2">ChiBcec1-1093</strain>
    </source>
</reference>
<accession>A0A9D2GHE6</accession>
<protein>
    <recommendedName>
        <fullName evidence="4">FMN-binding domain-containing protein</fullName>
    </recommendedName>
</protein>
<dbReference type="EMBL" id="DXBC01000130">
    <property type="protein sequence ID" value="HIZ79774.1"/>
    <property type="molecule type" value="Genomic_DNA"/>
</dbReference>
<sequence length="195" mass="20800">MKKWRFMIAAAGCTAVLLTGCGSGATSGLRETEPPVEVTAASEEAETEAAEAAAESADLSDLTAMVGMRDEDTADLLGGGEENWTADRSFYIGRLYEAEFYGIPCEVSTTCGDDGTVESVSLRIVGGERQVTEEEVNEWEARVTELMGTEPSMDGQVSEGGSTNRRWTADGMAATMYQMADQLSISFQPAVGELH</sequence>
<dbReference type="AlphaFoldDB" id="A0A9D2GHE6"/>
<evidence type="ECO:0000313" key="3">
    <source>
        <dbReference type="Proteomes" id="UP000824101"/>
    </source>
</evidence>
<dbReference type="PROSITE" id="PS51257">
    <property type="entry name" value="PROKAR_LIPOPROTEIN"/>
    <property type="match status" value="1"/>
</dbReference>
<comment type="caution">
    <text evidence="2">The sequence shown here is derived from an EMBL/GenBank/DDBJ whole genome shotgun (WGS) entry which is preliminary data.</text>
</comment>
<evidence type="ECO:0000313" key="2">
    <source>
        <dbReference type="EMBL" id="HIZ79774.1"/>
    </source>
</evidence>
<organism evidence="2 3">
    <name type="scientific">Candidatus Lachnoclostridium stercorigallinarum</name>
    <dbReference type="NCBI Taxonomy" id="2838634"/>
    <lineage>
        <taxon>Bacteria</taxon>
        <taxon>Bacillati</taxon>
        <taxon>Bacillota</taxon>
        <taxon>Clostridia</taxon>
        <taxon>Lachnospirales</taxon>
        <taxon>Lachnospiraceae</taxon>
    </lineage>
</organism>
<feature type="signal peptide" evidence="1">
    <location>
        <begin position="1"/>
        <end position="25"/>
    </location>
</feature>
<name>A0A9D2GHE6_9FIRM</name>
<reference evidence="2" key="2">
    <citation type="submission" date="2021-04" db="EMBL/GenBank/DDBJ databases">
        <authorList>
            <person name="Gilroy R."/>
        </authorList>
    </citation>
    <scope>NUCLEOTIDE SEQUENCE</scope>
    <source>
        <strain evidence="2">ChiBcec1-1093</strain>
    </source>
</reference>
<dbReference type="Proteomes" id="UP000824101">
    <property type="component" value="Unassembled WGS sequence"/>
</dbReference>
<feature type="chain" id="PRO_5038384653" description="FMN-binding domain-containing protein" evidence="1">
    <location>
        <begin position="26"/>
        <end position="195"/>
    </location>
</feature>
<proteinExistence type="predicted"/>
<keyword evidence="1" id="KW-0732">Signal</keyword>